<dbReference type="Proteomes" id="UP000805418">
    <property type="component" value="Chromosome 4"/>
</dbReference>
<dbReference type="GeneTree" id="ENSGT01140000286487"/>
<sequence length="134" mass="15108">MYIDPGSIDIFTYFFFQSMRMECFSISVSSTISFRSVLLFLGYRSFTSLVRFIPRYLMLLGAIVNGINSLISLSSVSLLVYRNVTDFLALILYLATLLNCYMTSSNIGVESFEFSIYSIMSSAKREGLTSSLPI</sequence>
<dbReference type="Ensembl" id="ENSCAFT00845004322.1">
    <property type="protein sequence ID" value="ENSCAFP00845003451.1"/>
    <property type="gene ID" value="ENSCAFG00845002457.1"/>
</dbReference>
<keyword evidence="2" id="KW-1185">Reference proteome</keyword>
<evidence type="ECO:0000313" key="2">
    <source>
        <dbReference type="Proteomes" id="UP000805418"/>
    </source>
</evidence>
<evidence type="ECO:0000313" key="1">
    <source>
        <dbReference type="Ensembl" id="ENSCAFP00845003451.1"/>
    </source>
</evidence>
<reference evidence="1" key="1">
    <citation type="submission" date="2020-03" db="EMBL/GenBank/DDBJ databases">
        <title>Long-read based genome assembly of a Labrador retriever dog.</title>
        <authorList>
            <person name="Eory L."/>
            <person name="Zhang W."/>
            <person name="Schoenebeck J."/>
        </authorList>
    </citation>
    <scope>NUCLEOTIDE SEQUENCE [LARGE SCALE GENOMIC DNA]</scope>
    <source>
        <strain evidence="1">Labrador retriever</strain>
    </source>
</reference>
<accession>A0A8I3RQQ1</accession>
<proteinExistence type="predicted"/>
<reference evidence="1" key="2">
    <citation type="submission" date="2025-08" db="UniProtKB">
        <authorList>
            <consortium name="Ensembl"/>
        </authorList>
    </citation>
    <scope>IDENTIFICATION</scope>
    <source>
        <strain evidence="1">Boxer</strain>
    </source>
</reference>
<protein>
    <submittedName>
        <fullName evidence="1">Uncharacterized protein</fullName>
    </submittedName>
</protein>
<dbReference type="AlphaFoldDB" id="A0A8I3RQQ1"/>
<organism evidence="1 2">
    <name type="scientific">Canis lupus familiaris</name>
    <name type="common">Dog</name>
    <name type="synonym">Canis familiaris</name>
    <dbReference type="NCBI Taxonomy" id="9615"/>
    <lineage>
        <taxon>Eukaryota</taxon>
        <taxon>Metazoa</taxon>
        <taxon>Chordata</taxon>
        <taxon>Craniata</taxon>
        <taxon>Vertebrata</taxon>
        <taxon>Euteleostomi</taxon>
        <taxon>Mammalia</taxon>
        <taxon>Eutheria</taxon>
        <taxon>Laurasiatheria</taxon>
        <taxon>Carnivora</taxon>
        <taxon>Caniformia</taxon>
        <taxon>Canidae</taxon>
        <taxon>Canis</taxon>
    </lineage>
</organism>
<name>A0A8I3RQQ1_CANLF</name>
<reference evidence="1" key="3">
    <citation type="submission" date="2025-09" db="UniProtKB">
        <authorList>
            <consortium name="Ensembl"/>
        </authorList>
    </citation>
    <scope>IDENTIFICATION</scope>
    <source>
        <strain evidence="1">Boxer</strain>
    </source>
</reference>